<reference evidence="2" key="1">
    <citation type="submission" date="2021-12" db="EMBL/GenBank/DDBJ databases">
        <title>Prjna785345.</title>
        <authorList>
            <person name="Rujirawat T."/>
            <person name="Krajaejun T."/>
        </authorList>
    </citation>
    <scope>NUCLEOTIDE SEQUENCE</scope>
    <source>
        <strain evidence="2">Pi057C3</strain>
    </source>
</reference>
<feature type="transmembrane region" description="Helical" evidence="1">
    <location>
        <begin position="193"/>
        <end position="211"/>
    </location>
</feature>
<accession>A0AAD5LZW5</accession>
<feature type="transmembrane region" description="Helical" evidence="1">
    <location>
        <begin position="134"/>
        <end position="152"/>
    </location>
</feature>
<name>A0AAD5LZW5_PYTIN</name>
<feature type="transmembrane region" description="Helical" evidence="1">
    <location>
        <begin position="102"/>
        <end position="122"/>
    </location>
</feature>
<keyword evidence="3" id="KW-1185">Reference proteome</keyword>
<dbReference type="AlphaFoldDB" id="A0AAD5LZW5"/>
<gene>
    <name evidence="2" type="ORF">P43SY_001169</name>
</gene>
<evidence type="ECO:0000313" key="2">
    <source>
        <dbReference type="EMBL" id="KAJ0398079.1"/>
    </source>
</evidence>
<comment type="caution">
    <text evidence="2">The sequence shown here is derived from an EMBL/GenBank/DDBJ whole genome shotgun (WGS) entry which is preliminary data.</text>
</comment>
<proteinExistence type="predicted"/>
<organism evidence="2 3">
    <name type="scientific">Pythium insidiosum</name>
    <name type="common">Pythiosis disease agent</name>
    <dbReference type="NCBI Taxonomy" id="114742"/>
    <lineage>
        <taxon>Eukaryota</taxon>
        <taxon>Sar</taxon>
        <taxon>Stramenopiles</taxon>
        <taxon>Oomycota</taxon>
        <taxon>Peronosporomycetes</taxon>
        <taxon>Pythiales</taxon>
        <taxon>Pythiaceae</taxon>
        <taxon>Pythium</taxon>
    </lineage>
</organism>
<keyword evidence="1" id="KW-0812">Transmembrane</keyword>
<evidence type="ECO:0000313" key="3">
    <source>
        <dbReference type="Proteomes" id="UP001209570"/>
    </source>
</evidence>
<feature type="transmembrane region" description="Helical" evidence="1">
    <location>
        <begin position="231"/>
        <end position="250"/>
    </location>
</feature>
<dbReference type="Proteomes" id="UP001209570">
    <property type="component" value="Unassembled WGS sequence"/>
</dbReference>
<sequence length="301" mass="34853">MLEQRERRLSPVQLAIVRTKQFAAQRLFLVVNSLLLVLVLYTSLRFPDKFLRVTGECSSNWLRLGDAQENHRVVCCEADNHEAPCHAGMSLAPVLSSLQGAWVIPLTPLIFNYCAMILGPNANIFRVRVIVRRGLLYLTLMFLRTFVLYVSLNHVETWIVTMLTGAPHDHECWYQPMRHGKRCASRFDHSDHLVLFISHFIGIMLFEWFALDVEIPTSTWSSLKKMVLRGWMLFLAGIVTYTMFFTSAYFHTPAENVVAVLIAQACFMYPLYLVTQDHFAARAWWLRLKNFVLPPDDRKTR</sequence>
<dbReference type="EMBL" id="JAKCXM010000228">
    <property type="protein sequence ID" value="KAJ0398079.1"/>
    <property type="molecule type" value="Genomic_DNA"/>
</dbReference>
<feature type="transmembrane region" description="Helical" evidence="1">
    <location>
        <begin position="256"/>
        <end position="274"/>
    </location>
</feature>
<protein>
    <submittedName>
        <fullName evidence="2">Uncharacterized protein</fullName>
    </submittedName>
</protein>
<keyword evidence="1" id="KW-0472">Membrane</keyword>
<feature type="transmembrane region" description="Helical" evidence="1">
    <location>
        <begin position="27"/>
        <end position="44"/>
    </location>
</feature>
<keyword evidence="1" id="KW-1133">Transmembrane helix</keyword>
<evidence type="ECO:0000256" key="1">
    <source>
        <dbReference type="SAM" id="Phobius"/>
    </source>
</evidence>